<evidence type="ECO:0000313" key="6">
    <source>
        <dbReference type="Proteomes" id="UP000694398"/>
    </source>
</evidence>
<feature type="region of interest" description="Disordered" evidence="1">
    <location>
        <begin position="1274"/>
        <end position="1518"/>
    </location>
</feature>
<dbReference type="GO" id="GO:0030174">
    <property type="term" value="P:regulation of DNA-templated DNA replication initiation"/>
    <property type="evidence" value="ECO:0007669"/>
    <property type="project" value="Ensembl"/>
</dbReference>
<sequence length="1900" mass="206670">MACCHKVMLLLDTAGGAVLQTPARRAALRLLTYLGCRFGLARVHWAFKFFDSRGARGRASRASDFRELGPRSWEDFEAELEARLGGPAPGAALPDPAPRASHTHGALMETLLDYQWDRPEIASPAKPILRSRGRRLLDAESEARETEAALGGLANAVFLLAPCPHSQRELARFVSGCEAQRPPPTPQQVMEKLLPRTVREVMVARKITLYWVDITARPKLWESPDHVGYWTICELLHHGGGTVLPPETFSWGLTKAGETMLEGEAKMSSEPHLSPWISALPTDATLNYLLYNSAVYEASFPRTEGALFLPVKGKEIQETWTVTLEPLAMYQRHFQNPVRIFLKGSVAQWSLPMSGTLGTDSWMLQSPEENRLTQGLLFQQLVSSLMAEELHLVASVDPGEGWPPVTGILSPLSASALILTVFHAKEAEFQGHYLQTVVAEGPQDTVSLFSDVTDGVLNQIHRLFEDAAASAPPVPEWAQQELSCTKPWSPAVLEKWFTFSNISGASSNLMESFWLLQAASANKEQSSKTESELTHRLSELYKRKSRKESTVANQEDTKKKRGIPRTPVRQKMNTMCRSLKMLNVARLNVKAQKLHPDGSPDAAGEKAIQKTVGGRTADKLEDRGRALKSSKPKDFKTEEELLSYIHENYQKTVATAEIPLHSCARNMISTIKVFLKSKGTKEVEVNCLNHIKSGLLKTSKSLRQNLGKKLDKEDAVRECQLQVFLHLEMCLQCPSILENPDEMEQVVDEITALLRIVCRTEDSAYVPHFLEEILKLYTDSIPETLGKLYNSLGLEIPPKLAGVLPPDFFSDDSMTQESKSPLSVPLPSSAHRSMSGSTEADQLEELRTKSAKKRKNALVRHKSLAEVSQNLRQIEIPQVSKRTTKSESLHPAPQQPALPAKGTAQEVTKVRRNLFNQEMISPSKRSLKRGLPRSHSVSALEDLDRKCDNIKKTKSTTFRGYHKLLTKSVAETPVHKQISRRLLHRQIKGRSSDPGPDISVVEESPEKGEGEISLRRSPRIKQLSFSRTNSGSFYSVSQPKSRSVQRVHSFQQNKSDQRENSPIQSIRSPRSLLFGTVPEMVSPSEKGSARIKRLSRSKLSSETPAAYQTPKKSYQKSPTFPKTIPRGFPRTPQIPPHTPEGPLHPAAEVPPAEPALAEKALQDPSSPSCCSPSASRATPQEGPSPAEGASALATGTPRTPTRPGAQPPGFMLNSAWPHLVNSSPENPSRPASPTPSAAQPWSKCVTPVRHCLRTPPRAAALLGPPQGQKYQQLLLPEVSQAEEPAQILKDKAVQTPERPGDITVTSSPLRPPEKWGVSKSPLRRPSTVSPGLRDLDQKEHQASPSRATSPSCAAPSVSPTTVPPRGVASVTNPPPPPSKLGRWNRRASDPKQGSLECPPGPAAALGVATVTSPASTTGSRKDQEEGSPSPPSCPEGQRHLGAGASSDWPGSSPLLVGSDTDYLTVLEEAESQGGGSHAVRGGEGTGLRTADHAWKPPSVPNTRTSPPAPCSGPGSPKMESCALHCPGGQCQAMARPESLRVPVRPLNAPASSQTYEVELEMRASGLPKLRIKKVDSNTLTEAEVPGKEGSPVGEEASLPGLSMPRASRATSKPEATYVSPPCLHFLHSTPGKGQTYICQSCTPTHCPPSTPSPFQTDVGVPWTPSPKHNGKTTPDSIKDWPRRKRAVDCSNGHPSGRGEVGGDPLGALPLPEPQAREQALKLSLHKTPISEDFELEGVCQLPDQSPPGDSVPKAEEAFSWGQFGLGSRKRHWSPKEEAECGAKRVCEAPREDADMRKHEKGASGWTVPQLPSTGDDEVFASGCTPPPGCALRSCLSASGLQALTQSPLLLPGKAASSECLNPTDENADVFPSAAEASTFSPAISRRRPFSRTYTRKKLIS</sequence>
<feature type="region of interest" description="Disordered" evidence="1">
    <location>
        <begin position="1790"/>
        <end position="1811"/>
    </location>
</feature>
<dbReference type="GO" id="GO:0007095">
    <property type="term" value="P:mitotic G2 DNA damage checkpoint signaling"/>
    <property type="evidence" value="ECO:0007669"/>
    <property type="project" value="TreeGrafter"/>
</dbReference>
<dbReference type="PANTHER" id="PTHR21556">
    <property type="entry name" value="TRESLIN"/>
    <property type="match status" value="1"/>
</dbReference>
<dbReference type="GeneID" id="102027971"/>
<dbReference type="InterPro" id="IPR053920">
    <property type="entry name" value="Treslin_STD"/>
</dbReference>
<feature type="compositionally biased region" description="Polar residues" evidence="1">
    <location>
        <begin position="1110"/>
        <end position="1120"/>
    </location>
</feature>
<evidence type="ECO:0000313" key="5">
    <source>
        <dbReference type="Ensembl" id="ENSCLAP00000022782.1"/>
    </source>
</evidence>
<dbReference type="GO" id="GO:0003682">
    <property type="term" value="F:chromatin binding"/>
    <property type="evidence" value="ECO:0007669"/>
    <property type="project" value="Ensembl"/>
</dbReference>
<evidence type="ECO:0000256" key="1">
    <source>
        <dbReference type="SAM" id="MobiDB-lite"/>
    </source>
</evidence>
<feature type="region of interest" description="Disordered" evidence="1">
    <location>
        <begin position="1577"/>
        <end position="1615"/>
    </location>
</feature>
<dbReference type="GO" id="GO:0005829">
    <property type="term" value="C:cytosol"/>
    <property type="evidence" value="ECO:0007669"/>
    <property type="project" value="Ensembl"/>
</dbReference>
<dbReference type="GO" id="GO:0006260">
    <property type="term" value="P:DNA replication"/>
    <property type="evidence" value="ECO:0007669"/>
    <property type="project" value="InterPro"/>
</dbReference>
<dbReference type="CTD" id="90381"/>
<feature type="region of interest" description="Disordered" evidence="1">
    <location>
        <begin position="811"/>
        <end position="843"/>
    </location>
</feature>
<reference evidence="5" key="1">
    <citation type="submission" date="2025-08" db="UniProtKB">
        <authorList>
            <consortium name="Ensembl"/>
        </authorList>
    </citation>
    <scope>IDENTIFICATION</scope>
</reference>
<keyword evidence="6" id="KW-1185">Reference proteome</keyword>
<feature type="domain" description="Treslin N-terminal" evidence="3">
    <location>
        <begin position="5"/>
        <end position="200"/>
    </location>
</feature>
<feature type="domain" description="Treslin STD" evidence="4">
    <location>
        <begin position="639"/>
        <end position="792"/>
    </location>
</feature>
<dbReference type="GO" id="GO:0010212">
    <property type="term" value="P:response to ionizing radiation"/>
    <property type="evidence" value="ECO:0007669"/>
    <property type="project" value="InterPro"/>
</dbReference>
<dbReference type="GeneTree" id="ENSGT00390000005222"/>
<feature type="compositionally biased region" description="Polar residues" evidence="1">
    <location>
        <begin position="1023"/>
        <end position="1068"/>
    </location>
</feature>
<feature type="region of interest" description="Disordered" evidence="1">
    <location>
        <begin position="876"/>
        <end position="905"/>
    </location>
</feature>
<organism evidence="5 6">
    <name type="scientific">Chinchilla lanigera</name>
    <name type="common">Long-tailed chinchilla</name>
    <name type="synonym">Chinchilla villidera</name>
    <dbReference type="NCBI Taxonomy" id="34839"/>
    <lineage>
        <taxon>Eukaryota</taxon>
        <taxon>Metazoa</taxon>
        <taxon>Chordata</taxon>
        <taxon>Craniata</taxon>
        <taxon>Vertebrata</taxon>
        <taxon>Euteleostomi</taxon>
        <taxon>Mammalia</taxon>
        <taxon>Eutheria</taxon>
        <taxon>Euarchontoglires</taxon>
        <taxon>Glires</taxon>
        <taxon>Rodentia</taxon>
        <taxon>Hystricomorpha</taxon>
        <taxon>Chinchillidae</taxon>
        <taxon>Chinchilla</taxon>
    </lineage>
</organism>
<dbReference type="GO" id="GO:0033314">
    <property type="term" value="P:mitotic DNA replication checkpoint signaling"/>
    <property type="evidence" value="ECO:0007669"/>
    <property type="project" value="InterPro"/>
</dbReference>
<dbReference type="Proteomes" id="UP000694398">
    <property type="component" value="Unassembled WGS sequence"/>
</dbReference>
<dbReference type="InterPro" id="IPR032746">
    <property type="entry name" value="Treslin_M"/>
</dbReference>
<dbReference type="RefSeq" id="XP_013368009.1">
    <property type="nucleotide sequence ID" value="XM_013512555.1"/>
</dbReference>
<feature type="region of interest" description="Disordered" evidence="1">
    <location>
        <begin position="1648"/>
        <end position="1711"/>
    </location>
</feature>
<protein>
    <submittedName>
        <fullName evidence="5">TOPBP1 interacting checkpoint and replication regulator</fullName>
    </submittedName>
</protein>
<feature type="compositionally biased region" description="Basic and acidic residues" evidence="1">
    <location>
        <begin position="1004"/>
        <end position="1014"/>
    </location>
</feature>
<name>A0A8C2YTT5_CHILA</name>
<dbReference type="InterPro" id="IPR053919">
    <property type="entry name" value="Treslin_N"/>
</dbReference>
<evidence type="ECO:0000259" key="3">
    <source>
        <dbReference type="Pfam" id="PF21854"/>
    </source>
</evidence>
<dbReference type="Pfam" id="PF21854">
    <property type="entry name" value="Treslin_N"/>
    <property type="match status" value="1"/>
</dbReference>
<feature type="compositionally biased region" description="Low complexity" evidence="1">
    <location>
        <begin position="1228"/>
        <end position="1240"/>
    </location>
</feature>
<accession>A0A8C2YTT5</accession>
<dbReference type="Pfam" id="PF21855">
    <property type="entry name" value="Treslin_STD"/>
    <property type="match status" value="1"/>
</dbReference>
<dbReference type="Pfam" id="PF15292">
    <property type="entry name" value="Treslin_M"/>
    <property type="match status" value="1"/>
</dbReference>
<reference evidence="5" key="2">
    <citation type="submission" date="2025-09" db="UniProtKB">
        <authorList>
            <consortium name="Ensembl"/>
        </authorList>
    </citation>
    <scope>IDENTIFICATION</scope>
</reference>
<dbReference type="OMA" id="LYWMEKL"/>
<dbReference type="Ensembl" id="ENSCLAT00000022991.1">
    <property type="protein sequence ID" value="ENSCLAP00000022782.1"/>
    <property type="gene ID" value="ENSCLAG00000015621.1"/>
</dbReference>
<feature type="compositionally biased region" description="Low complexity" evidence="1">
    <location>
        <begin position="891"/>
        <end position="900"/>
    </location>
</feature>
<feature type="compositionally biased region" description="Polar residues" evidence="1">
    <location>
        <begin position="830"/>
        <end position="840"/>
    </location>
</feature>
<gene>
    <name evidence="5" type="primary">TICRR</name>
</gene>
<feature type="region of interest" description="Disordered" evidence="1">
    <location>
        <begin position="983"/>
        <end position="1242"/>
    </location>
</feature>
<feature type="compositionally biased region" description="Polar residues" evidence="1">
    <location>
        <begin position="1342"/>
        <end position="1351"/>
    </location>
</feature>
<evidence type="ECO:0000259" key="2">
    <source>
        <dbReference type="Pfam" id="PF15292"/>
    </source>
</evidence>
<dbReference type="PANTHER" id="PTHR21556:SF2">
    <property type="entry name" value="TRESLIN"/>
    <property type="match status" value="1"/>
</dbReference>
<feature type="compositionally biased region" description="Polar residues" evidence="1">
    <location>
        <begin position="1409"/>
        <end position="1418"/>
    </location>
</feature>
<proteinExistence type="predicted"/>
<feature type="compositionally biased region" description="Basic and acidic residues" evidence="1">
    <location>
        <begin position="595"/>
        <end position="608"/>
    </location>
</feature>
<dbReference type="OrthoDB" id="5812172at2759"/>
<feature type="region of interest" description="Disordered" evidence="1">
    <location>
        <begin position="595"/>
        <end position="616"/>
    </location>
</feature>
<feature type="compositionally biased region" description="Low complexity" evidence="1">
    <location>
        <begin position="1143"/>
        <end position="1175"/>
    </location>
</feature>
<feature type="compositionally biased region" description="Low complexity" evidence="1">
    <location>
        <begin position="818"/>
        <end position="829"/>
    </location>
</feature>
<feature type="compositionally biased region" description="Gly residues" evidence="1">
    <location>
        <begin position="1472"/>
        <end position="1485"/>
    </location>
</feature>
<dbReference type="GO" id="GO:0005654">
    <property type="term" value="C:nucleoplasm"/>
    <property type="evidence" value="ECO:0007669"/>
    <property type="project" value="Ensembl"/>
</dbReference>
<feature type="compositionally biased region" description="Basic and acidic residues" evidence="1">
    <location>
        <begin position="1790"/>
        <end position="1801"/>
    </location>
</feature>
<feature type="domain" description="Treslin M" evidence="2">
    <location>
        <begin position="279"/>
        <end position="422"/>
    </location>
</feature>
<feature type="compositionally biased region" description="Low complexity" evidence="1">
    <location>
        <begin position="1193"/>
        <end position="1209"/>
    </location>
</feature>
<evidence type="ECO:0000259" key="4">
    <source>
        <dbReference type="Pfam" id="PF21855"/>
    </source>
</evidence>
<dbReference type="InterPro" id="IPR026153">
    <property type="entry name" value="Treslin"/>
</dbReference>